<evidence type="ECO:0000259" key="1">
    <source>
        <dbReference type="Pfam" id="PF16565"/>
    </source>
</evidence>
<sequence>MIMETHYLFQNCKTSNDKNRGGGLPFWRVFMDYRMDKPITADSINNGSQYATSINNLKDIEQISECTSEASHENNIQTGNGATKKRQTIGSFNLGAVFAEAEASDNLLERKQFNLKLVKEFRIEDGTTGFGYDMIFNDGIDERLKSVIIDEPYLRNKSQIINLVAFCELLVSGAPNLREIVLCTQAEQTASRELWLQLRQLRIDLMLRDIVLKMKYSGTMHDREIRFDNGWTYRIGRGLDYFQKQQPLTLGITDFNLRKCQETSICILREMRRKDNM</sequence>
<dbReference type="EMBL" id="CAKAEH010001504">
    <property type="protein sequence ID" value="CAG9536984.1"/>
    <property type="molecule type" value="Genomic_DNA"/>
</dbReference>
<dbReference type="Gene3D" id="3.30.870.30">
    <property type="entry name" value="MITD, C-terminal phospholipase D-like domain"/>
    <property type="match status" value="1"/>
</dbReference>
<gene>
    <name evidence="2" type="ORF">CJOHNSTONI_LOCUS6851</name>
</gene>
<dbReference type="PANTHER" id="PTHR21222">
    <property type="entry name" value="MIT DOMAIN-CONTAINING PROTEIN 1"/>
    <property type="match status" value="1"/>
</dbReference>
<dbReference type="PANTHER" id="PTHR21222:SF1">
    <property type="entry name" value="MIT DOMAIN-CONTAINING PROTEIN 1"/>
    <property type="match status" value="1"/>
</dbReference>
<accession>A0A8J2QAK1</accession>
<comment type="caution">
    <text evidence="2">The sequence shown here is derived from an EMBL/GenBank/DDBJ whole genome shotgun (WGS) entry which is preliminary data.</text>
</comment>
<dbReference type="AlphaFoldDB" id="A0A8J2QAK1"/>
<proteinExistence type="predicted"/>
<dbReference type="InterPro" id="IPR032341">
    <property type="entry name" value="MITD1_C"/>
</dbReference>
<keyword evidence="3" id="KW-1185">Reference proteome</keyword>
<dbReference type="InterPro" id="IPR052817">
    <property type="entry name" value="MIT_domain_contain_protein1"/>
</dbReference>
<dbReference type="Pfam" id="PF16565">
    <property type="entry name" value="MIT_C"/>
    <property type="match status" value="1"/>
</dbReference>
<dbReference type="InterPro" id="IPR038113">
    <property type="entry name" value="MITD1_C_sf"/>
</dbReference>
<protein>
    <recommendedName>
        <fullName evidence="1">MITD1 C-terminal phospholipase D-like domain-containing protein</fullName>
    </recommendedName>
</protein>
<feature type="domain" description="MITD1 C-terminal phospholipase D-like" evidence="1">
    <location>
        <begin position="129"/>
        <end position="269"/>
    </location>
</feature>
<dbReference type="Proteomes" id="UP000746747">
    <property type="component" value="Unassembled WGS sequence"/>
</dbReference>
<reference evidence="2" key="1">
    <citation type="submission" date="2021-09" db="EMBL/GenBank/DDBJ databases">
        <authorList>
            <consortium name="Pathogen Informatics"/>
        </authorList>
    </citation>
    <scope>NUCLEOTIDE SEQUENCE</scope>
</reference>
<evidence type="ECO:0000313" key="3">
    <source>
        <dbReference type="Proteomes" id="UP000746747"/>
    </source>
</evidence>
<name>A0A8J2QAK1_9BILA</name>
<organism evidence="2 3">
    <name type="scientific">Cercopithifilaria johnstoni</name>
    <dbReference type="NCBI Taxonomy" id="2874296"/>
    <lineage>
        <taxon>Eukaryota</taxon>
        <taxon>Metazoa</taxon>
        <taxon>Ecdysozoa</taxon>
        <taxon>Nematoda</taxon>
        <taxon>Chromadorea</taxon>
        <taxon>Rhabditida</taxon>
        <taxon>Spirurina</taxon>
        <taxon>Spiruromorpha</taxon>
        <taxon>Filarioidea</taxon>
        <taxon>Onchocercidae</taxon>
        <taxon>Cercopithifilaria</taxon>
    </lineage>
</organism>
<dbReference type="OrthoDB" id="19553at2759"/>
<evidence type="ECO:0000313" key="2">
    <source>
        <dbReference type="EMBL" id="CAG9536984.1"/>
    </source>
</evidence>